<gene>
    <name evidence="1" type="ORF">DYBT9623_00686</name>
</gene>
<protein>
    <submittedName>
        <fullName evidence="1">Uncharacterized protein</fullName>
    </submittedName>
</protein>
<proteinExistence type="predicted"/>
<dbReference type="RefSeq" id="WP_215232085.1">
    <property type="nucleotide sequence ID" value="NZ_CAJRAU010000001.1"/>
</dbReference>
<name>A0ABM8UKL8_9BACT</name>
<dbReference type="EMBL" id="CAJRAU010000001">
    <property type="protein sequence ID" value="CAG5067958.1"/>
    <property type="molecule type" value="Genomic_DNA"/>
</dbReference>
<comment type="caution">
    <text evidence="1">The sequence shown here is derived from an EMBL/GenBank/DDBJ whole genome shotgun (WGS) entry which is preliminary data.</text>
</comment>
<sequence>MYQYLPLEEREAGVTYAFITDNDLRYLVKFTPATYQFSTVCQSCQSIYEVRFEKDFEGKSSPDRQVQETIVEILREFVGNYRCPLIYTCDSLDNREMCRVRLFQQWFDEYAGDAYQHDYRVFESEDYNLAIGIIAFSWDINFREYFAQLDIM</sequence>
<organism evidence="1 2">
    <name type="scientific">Dyadobacter linearis</name>
    <dbReference type="NCBI Taxonomy" id="2823330"/>
    <lineage>
        <taxon>Bacteria</taxon>
        <taxon>Pseudomonadati</taxon>
        <taxon>Bacteroidota</taxon>
        <taxon>Cytophagia</taxon>
        <taxon>Cytophagales</taxon>
        <taxon>Spirosomataceae</taxon>
        <taxon>Dyadobacter</taxon>
    </lineage>
</organism>
<reference evidence="1 2" key="1">
    <citation type="submission" date="2021-04" db="EMBL/GenBank/DDBJ databases">
        <authorList>
            <person name="Rodrigo-Torres L."/>
            <person name="Arahal R. D."/>
            <person name="Lucena T."/>
        </authorList>
    </citation>
    <scope>NUCLEOTIDE SEQUENCE [LARGE SCALE GENOMIC DNA]</scope>
    <source>
        <strain evidence="1 2">CECT 9623</strain>
    </source>
</reference>
<dbReference type="Pfam" id="PF19666">
    <property type="entry name" value="DUF6169"/>
    <property type="match status" value="1"/>
</dbReference>
<dbReference type="InterPro" id="IPR046167">
    <property type="entry name" value="DUF6169"/>
</dbReference>
<evidence type="ECO:0000313" key="1">
    <source>
        <dbReference type="EMBL" id="CAG5067958.1"/>
    </source>
</evidence>
<keyword evidence="2" id="KW-1185">Reference proteome</keyword>
<accession>A0ABM8UKL8</accession>
<evidence type="ECO:0000313" key="2">
    <source>
        <dbReference type="Proteomes" id="UP000679725"/>
    </source>
</evidence>
<dbReference type="Proteomes" id="UP000679725">
    <property type="component" value="Unassembled WGS sequence"/>
</dbReference>